<name>A0AAD8NPZ1_TARER</name>
<dbReference type="EMBL" id="JAUHHV010000007">
    <property type="protein sequence ID" value="KAK1417169.1"/>
    <property type="molecule type" value="Genomic_DNA"/>
</dbReference>
<protein>
    <submittedName>
        <fullName evidence="1">Uncharacterized protein</fullName>
    </submittedName>
</protein>
<evidence type="ECO:0000313" key="1">
    <source>
        <dbReference type="EMBL" id="KAK1417169.1"/>
    </source>
</evidence>
<accession>A0AAD8NPZ1</accession>
<reference evidence="1" key="1">
    <citation type="journal article" date="2023" name="bioRxiv">
        <title>Improved chromosome-level genome assembly for marigold (Tagetes erecta).</title>
        <authorList>
            <person name="Jiang F."/>
            <person name="Yuan L."/>
            <person name="Wang S."/>
            <person name="Wang H."/>
            <person name="Xu D."/>
            <person name="Wang A."/>
            <person name="Fan W."/>
        </authorList>
    </citation>
    <scope>NUCLEOTIDE SEQUENCE</scope>
    <source>
        <strain evidence="1">WSJ</strain>
        <tissue evidence="1">Leaf</tissue>
    </source>
</reference>
<evidence type="ECO:0000313" key="2">
    <source>
        <dbReference type="Proteomes" id="UP001229421"/>
    </source>
</evidence>
<dbReference type="AlphaFoldDB" id="A0AAD8NPZ1"/>
<sequence length="102" mass="11890">MFDLNSFRDPRESKLLSSLSTIPENHACLAYKASTNAFLLIARARQQSPPTLNRKHEYKYHHRHVAYSTHHIYPNLPLDTIKRFTATIQSIISRSNIIIWKS</sequence>
<organism evidence="1 2">
    <name type="scientific">Tagetes erecta</name>
    <name type="common">African marigold</name>
    <dbReference type="NCBI Taxonomy" id="13708"/>
    <lineage>
        <taxon>Eukaryota</taxon>
        <taxon>Viridiplantae</taxon>
        <taxon>Streptophyta</taxon>
        <taxon>Embryophyta</taxon>
        <taxon>Tracheophyta</taxon>
        <taxon>Spermatophyta</taxon>
        <taxon>Magnoliopsida</taxon>
        <taxon>eudicotyledons</taxon>
        <taxon>Gunneridae</taxon>
        <taxon>Pentapetalae</taxon>
        <taxon>asterids</taxon>
        <taxon>campanulids</taxon>
        <taxon>Asterales</taxon>
        <taxon>Asteraceae</taxon>
        <taxon>Asteroideae</taxon>
        <taxon>Heliantheae alliance</taxon>
        <taxon>Tageteae</taxon>
        <taxon>Tagetes</taxon>
    </lineage>
</organism>
<keyword evidence="2" id="KW-1185">Reference proteome</keyword>
<dbReference type="Proteomes" id="UP001229421">
    <property type="component" value="Unassembled WGS sequence"/>
</dbReference>
<proteinExistence type="predicted"/>
<comment type="caution">
    <text evidence="1">The sequence shown here is derived from an EMBL/GenBank/DDBJ whole genome shotgun (WGS) entry which is preliminary data.</text>
</comment>
<gene>
    <name evidence="1" type="ORF">QVD17_26292</name>
</gene>